<gene>
    <name evidence="10" type="ORF">EIC27_03205</name>
</gene>
<dbReference type="EMBL" id="RXFM01000035">
    <property type="protein sequence ID" value="RST67339.1"/>
    <property type="molecule type" value="Genomic_DNA"/>
</dbReference>
<dbReference type="CDD" id="cd06261">
    <property type="entry name" value="TM_PBP2"/>
    <property type="match status" value="1"/>
</dbReference>
<evidence type="ECO:0000313" key="11">
    <source>
        <dbReference type="Proteomes" id="UP000279470"/>
    </source>
</evidence>
<protein>
    <submittedName>
        <fullName evidence="10">ABC transporter permease subunit</fullName>
    </submittedName>
</protein>
<evidence type="ECO:0000256" key="4">
    <source>
        <dbReference type="ARBA" id="ARBA00022475"/>
    </source>
</evidence>
<feature type="transmembrane region" description="Helical" evidence="8">
    <location>
        <begin position="97"/>
        <end position="121"/>
    </location>
</feature>
<dbReference type="InterPro" id="IPR051789">
    <property type="entry name" value="Bact_Polyamine_Transport"/>
</dbReference>
<dbReference type="RefSeq" id="WP_126044705.1">
    <property type="nucleotide sequence ID" value="NZ_RXFM01000035.1"/>
</dbReference>
<evidence type="ECO:0000256" key="6">
    <source>
        <dbReference type="ARBA" id="ARBA00022989"/>
    </source>
</evidence>
<sequence>MMKKIKYIYLTTFIFILYFPIFILVMNSFNDSKISVKWEGFTFKWYLKLFDNVAIIESMKNSIIIAFLSAFCTCIIATIASFSFYRYKYIGRKIIYFFIQIMIMFPDIILGVSLLFLFVLLNFELGFTTLLISHITLALPFAIITIFAGFKGLDKNTIEVGRDLGASDFNILKRIIIPLILPNILAAFLISLTLSLDDVLVSYFVSGPQFEILPLTIFSYARIGVKPEVNSICTLMLVISILFILLSQTLLKDRYD</sequence>
<reference evidence="11" key="1">
    <citation type="submission" date="2018-11" db="EMBL/GenBank/DDBJ databases">
        <title>Phylogenetic, genomic, and biogeographic characterization of a novel and ubiquitous marine invertebrate-associated Rickettsiales parasite, Candidatus Marinoinvertebrata rohwerii, gen. nov., sp. nov.</title>
        <authorList>
            <person name="Klinges J.G."/>
            <person name="Rosales S.M."/>
            <person name="Mcminds R."/>
            <person name="Shaver E.C."/>
            <person name="Shantz A."/>
            <person name="Peters E.C."/>
            <person name="Burkepile D.E."/>
            <person name="Silliman B.R."/>
            <person name="Vega Thurber R.L."/>
        </authorList>
    </citation>
    <scope>NUCLEOTIDE SEQUENCE [LARGE SCALE GENOMIC DNA]</scope>
    <source>
        <strain evidence="11">a_cerv_44</strain>
    </source>
</reference>
<name>A0A3S0A8P6_9RICK</name>
<keyword evidence="4" id="KW-1003">Cell membrane</keyword>
<keyword evidence="3 8" id="KW-0813">Transport</keyword>
<dbReference type="PANTHER" id="PTHR43848:SF2">
    <property type="entry name" value="PUTRESCINE TRANSPORT SYSTEM PERMEASE PROTEIN POTI"/>
    <property type="match status" value="1"/>
</dbReference>
<dbReference type="Pfam" id="PF00528">
    <property type="entry name" value="BPD_transp_1"/>
    <property type="match status" value="1"/>
</dbReference>
<dbReference type="GO" id="GO:0055085">
    <property type="term" value="P:transmembrane transport"/>
    <property type="evidence" value="ECO:0007669"/>
    <property type="project" value="InterPro"/>
</dbReference>
<dbReference type="Gene3D" id="1.10.3720.10">
    <property type="entry name" value="MetI-like"/>
    <property type="match status" value="1"/>
</dbReference>
<feature type="transmembrane region" description="Helical" evidence="8">
    <location>
        <begin position="127"/>
        <end position="150"/>
    </location>
</feature>
<proteinExistence type="inferred from homology"/>
<evidence type="ECO:0000313" key="10">
    <source>
        <dbReference type="EMBL" id="RST67339.1"/>
    </source>
</evidence>
<dbReference type="InterPro" id="IPR000515">
    <property type="entry name" value="MetI-like"/>
</dbReference>
<evidence type="ECO:0000256" key="1">
    <source>
        <dbReference type="ARBA" id="ARBA00004651"/>
    </source>
</evidence>
<feature type="domain" description="ABC transmembrane type-1" evidence="9">
    <location>
        <begin position="59"/>
        <end position="247"/>
    </location>
</feature>
<dbReference type="OrthoDB" id="9808399at2"/>
<evidence type="ECO:0000256" key="8">
    <source>
        <dbReference type="RuleBase" id="RU363032"/>
    </source>
</evidence>
<dbReference type="GO" id="GO:0005886">
    <property type="term" value="C:plasma membrane"/>
    <property type="evidence" value="ECO:0007669"/>
    <property type="project" value="UniProtKB-SubCell"/>
</dbReference>
<comment type="subcellular location">
    <subcellularLocation>
        <location evidence="1 8">Cell membrane</location>
        <topology evidence="1 8">Multi-pass membrane protein</topology>
    </subcellularLocation>
</comment>
<keyword evidence="11" id="KW-1185">Reference proteome</keyword>
<feature type="transmembrane region" description="Helical" evidence="8">
    <location>
        <begin position="171"/>
        <end position="194"/>
    </location>
</feature>
<feature type="transmembrane region" description="Helical" evidence="8">
    <location>
        <begin position="63"/>
        <end position="85"/>
    </location>
</feature>
<evidence type="ECO:0000256" key="2">
    <source>
        <dbReference type="ARBA" id="ARBA00007069"/>
    </source>
</evidence>
<organism evidence="10 11">
    <name type="scientific">Candidatus Aquarickettsia rohweri</name>
    <dbReference type="NCBI Taxonomy" id="2602574"/>
    <lineage>
        <taxon>Bacteria</taxon>
        <taxon>Pseudomonadati</taxon>
        <taxon>Pseudomonadota</taxon>
        <taxon>Alphaproteobacteria</taxon>
        <taxon>Rickettsiales</taxon>
        <taxon>Candidatus Midichloriaceae</taxon>
        <taxon>Candidatus Aquarickettsia</taxon>
    </lineage>
</organism>
<dbReference type="PANTHER" id="PTHR43848">
    <property type="entry name" value="PUTRESCINE TRANSPORT SYSTEM PERMEASE PROTEIN POTI"/>
    <property type="match status" value="1"/>
</dbReference>
<keyword evidence="7 8" id="KW-0472">Membrane</keyword>
<keyword evidence="6 8" id="KW-1133">Transmembrane helix</keyword>
<accession>A0A3S0A8P6</accession>
<keyword evidence="5 8" id="KW-0812">Transmembrane</keyword>
<evidence type="ECO:0000256" key="5">
    <source>
        <dbReference type="ARBA" id="ARBA00022692"/>
    </source>
</evidence>
<dbReference type="InterPro" id="IPR035906">
    <property type="entry name" value="MetI-like_sf"/>
</dbReference>
<feature type="transmembrane region" description="Helical" evidence="8">
    <location>
        <begin position="232"/>
        <end position="251"/>
    </location>
</feature>
<dbReference type="AlphaFoldDB" id="A0A3S0A8P6"/>
<comment type="caution">
    <text evidence="10">The sequence shown here is derived from an EMBL/GenBank/DDBJ whole genome shotgun (WGS) entry which is preliminary data.</text>
</comment>
<evidence type="ECO:0000256" key="7">
    <source>
        <dbReference type="ARBA" id="ARBA00023136"/>
    </source>
</evidence>
<dbReference type="PROSITE" id="PS50928">
    <property type="entry name" value="ABC_TM1"/>
    <property type="match status" value="1"/>
</dbReference>
<comment type="similarity">
    <text evidence="2">Belongs to the binding-protein-dependent transport system permease family. CysTW subfamily.</text>
</comment>
<dbReference type="Proteomes" id="UP000279470">
    <property type="component" value="Unassembled WGS sequence"/>
</dbReference>
<feature type="transmembrane region" description="Helical" evidence="8">
    <location>
        <begin position="200"/>
        <end position="220"/>
    </location>
</feature>
<dbReference type="SUPFAM" id="SSF161098">
    <property type="entry name" value="MetI-like"/>
    <property type="match status" value="1"/>
</dbReference>
<feature type="transmembrane region" description="Helical" evidence="8">
    <location>
        <begin position="7"/>
        <end position="29"/>
    </location>
</feature>
<evidence type="ECO:0000256" key="3">
    <source>
        <dbReference type="ARBA" id="ARBA00022448"/>
    </source>
</evidence>
<evidence type="ECO:0000259" key="9">
    <source>
        <dbReference type="PROSITE" id="PS50928"/>
    </source>
</evidence>